<protein>
    <recommendedName>
        <fullName evidence="1">Integrase catalytic domain-containing protein</fullName>
    </recommendedName>
</protein>
<dbReference type="GO" id="GO:0015074">
    <property type="term" value="P:DNA integration"/>
    <property type="evidence" value="ECO:0007669"/>
    <property type="project" value="InterPro"/>
</dbReference>
<dbReference type="InterPro" id="IPR036397">
    <property type="entry name" value="RNaseH_sf"/>
</dbReference>
<dbReference type="GO" id="GO:0003676">
    <property type="term" value="F:nucleic acid binding"/>
    <property type="evidence" value="ECO:0007669"/>
    <property type="project" value="InterPro"/>
</dbReference>
<dbReference type="Pfam" id="PF13683">
    <property type="entry name" value="rve_3"/>
    <property type="match status" value="1"/>
</dbReference>
<evidence type="ECO:0000313" key="2">
    <source>
        <dbReference type="EMBL" id="GAF70653.1"/>
    </source>
</evidence>
<reference evidence="2" key="1">
    <citation type="journal article" date="2014" name="Front. Microbiol.">
        <title>High frequency of phylogenetically diverse reductive dehalogenase-homologous genes in deep subseafloor sedimentary metagenomes.</title>
        <authorList>
            <person name="Kawai M."/>
            <person name="Futagami T."/>
            <person name="Toyoda A."/>
            <person name="Takaki Y."/>
            <person name="Nishi S."/>
            <person name="Hori S."/>
            <person name="Arai W."/>
            <person name="Tsubouchi T."/>
            <person name="Morono Y."/>
            <person name="Uchiyama I."/>
            <person name="Ito T."/>
            <person name="Fujiyama A."/>
            <person name="Inagaki F."/>
            <person name="Takami H."/>
        </authorList>
    </citation>
    <scope>NUCLEOTIDE SEQUENCE</scope>
    <source>
        <strain evidence="2">Expedition CK06-06</strain>
    </source>
</reference>
<organism evidence="2">
    <name type="scientific">marine sediment metagenome</name>
    <dbReference type="NCBI Taxonomy" id="412755"/>
    <lineage>
        <taxon>unclassified sequences</taxon>
        <taxon>metagenomes</taxon>
        <taxon>ecological metagenomes</taxon>
    </lineage>
</organism>
<dbReference type="Gene3D" id="3.30.420.10">
    <property type="entry name" value="Ribonuclease H-like superfamily/Ribonuclease H"/>
    <property type="match status" value="1"/>
</dbReference>
<feature type="domain" description="Integrase catalytic" evidence="1">
    <location>
        <begin position="48"/>
        <end position="230"/>
    </location>
</feature>
<proteinExistence type="predicted"/>
<name>X0RPD6_9ZZZZ</name>
<dbReference type="InterPro" id="IPR012337">
    <property type="entry name" value="RNaseH-like_sf"/>
</dbReference>
<comment type="caution">
    <text evidence="2">The sequence shown here is derived from an EMBL/GenBank/DDBJ whole genome shotgun (WGS) entry which is preliminary data.</text>
</comment>
<gene>
    <name evidence="2" type="ORF">S01H1_12797</name>
</gene>
<sequence>MEVITELTIRMARENPRWGYTRIQGALHNVGHRVGRTTVANILKAHGIDPAPERGKRTTWGQFLKAHWSVLAAADFFTVEVWGPRGLVTFYVFFVIELATRRIDVAGITASPGEPWMMQIGRNLTDPIDGSLAENRFLILDRDTKFTVAFRGLLTESGVEVVRLPYRSPNLNAYAERFVRSIKDECLSRMIFFGERSLRKATREYAAHYHRERNHQGIDNRLIEADDRAKLPFSAIECAHRLGGMLRFYHRGAA</sequence>
<dbReference type="InterPro" id="IPR001584">
    <property type="entry name" value="Integrase_cat-core"/>
</dbReference>
<dbReference type="SUPFAM" id="SSF53098">
    <property type="entry name" value="Ribonuclease H-like"/>
    <property type="match status" value="1"/>
</dbReference>
<evidence type="ECO:0000259" key="1">
    <source>
        <dbReference type="PROSITE" id="PS50994"/>
    </source>
</evidence>
<dbReference type="PROSITE" id="PS50994">
    <property type="entry name" value="INTEGRASE"/>
    <property type="match status" value="1"/>
</dbReference>
<accession>X0RPD6</accession>
<dbReference type="EMBL" id="BARS01006581">
    <property type="protein sequence ID" value="GAF70653.1"/>
    <property type="molecule type" value="Genomic_DNA"/>
</dbReference>
<dbReference type="AlphaFoldDB" id="X0RPD6"/>